<dbReference type="GO" id="GO:0030170">
    <property type="term" value="F:pyridoxal phosphate binding"/>
    <property type="evidence" value="ECO:0007669"/>
    <property type="project" value="UniProtKB-UniRule"/>
</dbReference>
<dbReference type="HAMAP" id="MF_02087">
    <property type="entry name" value="PLP_homeostasis"/>
    <property type="match status" value="1"/>
</dbReference>
<evidence type="ECO:0000256" key="1">
    <source>
        <dbReference type="ARBA" id="ARBA00022898"/>
    </source>
</evidence>
<dbReference type="PANTHER" id="PTHR10146">
    <property type="entry name" value="PROLINE SYNTHETASE CO-TRANSCRIBED BACTERIAL HOMOLOG PROTEIN"/>
    <property type="match status" value="1"/>
</dbReference>
<dbReference type="InterPro" id="IPR029066">
    <property type="entry name" value="PLP-binding_barrel"/>
</dbReference>
<protein>
    <recommendedName>
        <fullName evidence="2">Pyridoxal phosphate homeostasis protein</fullName>
        <shortName evidence="2">PLP homeostasis protein</shortName>
    </recommendedName>
</protein>
<dbReference type="SUPFAM" id="SSF51419">
    <property type="entry name" value="PLP-binding barrel"/>
    <property type="match status" value="1"/>
</dbReference>
<evidence type="ECO:0000256" key="4">
    <source>
        <dbReference type="RuleBase" id="RU004514"/>
    </source>
</evidence>
<organism evidence="6 7">
    <name type="scientific">Corynebacterium hindlerae</name>
    <dbReference type="NCBI Taxonomy" id="699041"/>
    <lineage>
        <taxon>Bacteria</taxon>
        <taxon>Bacillati</taxon>
        <taxon>Actinomycetota</taxon>
        <taxon>Actinomycetes</taxon>
        <taxon>Mycobacteriales</taxon>
        <taxon>Corynebacteriaceae</taxon>
        <taxon>Corynebacterium</taxon>
    </lineage>
</organism>
<dbReference type="InterPro" id="IPR001608">
    <property type="entry name" value="Ala_racemase_N"/>
</dbReference>
<evidence type="ECO:0000313" key="7">
    <source>
        <dbReference type="Proteomes" id="UP000515570"/>
    </source>
</evidence>
<dbReference type="RefSeq" id="WP_182385832.1">
    <property type="nucleotide sequence ID" value="NZ_CP059833.1"/>
</dbReference>
<proteinExistence type="inferred from homology"/>
<keyword evidence="7" id="KW-1185">Reference proteome</keyword>
<evidence type="ECO:0000256" key="3">
    <source>
        <dbReference type="PIRSR" id="PIRSR004848-1"/>
    </source>
</evidence>
<dbReference type="PIRSF" id="PIRSF004848">
    <property type="entry name" value="YBL036c_PLPDEIII"/>
    <property type="match status" value="1"/>
</dbReference>
<dbReference type="PROSITE" id="PS01211">
    <property type="entry name" value="UPF0001"/>
    <property type="match status" value="1"/>
</dbReference>
<dbReference type="Proteomes" id="UP000515570">
    <property type="component" value="Chromosome"/>
</dbReference>
<evidence type="ECO:0000256" key="2">
    <source>
        <dbReference type="HAMAP-Rule" id="MF_02087"/>
    </source>
</evidence>
<comment type="similarity">
    <text evidence="2 4">Belongs to the pyridoxal phosphate-binding protein YggS/PROSC family.</text>
</comment>
<dbReference type="CDD" id="cd00635">
    <property type="entry name" value="PLPDE_III_YBL036c_like"/>
    <property type="match status" value="1"/>
</dbReference>
<sequence>MSRLDELSSRLAAVRADIAQYEAAAGRPPGSVTLLPVTKFHPASDIELLASLGVTAVAENREQEARAKAAELPDVDFHMIGQIQTKKANAVARWASCVHSVDSIRLATALSHGVDLAIDRGQRPAGTLPCYIQLSIDGDTSRGGAVHTDVPALADAISNEPNLDLAGIMCVPPRDMDPTAAFTEAAEVLAHLSSQVGRPLGFSAGMSGDMAAAIKCGSTVVRVGTAILGSRPLA</sequence>
<feature type="domain" description="Alanine racemase N-terminal" evidence="5">
    <location>
        <begin position="11"/>
        <end position="232"/>
    </location>
</feature>
<gene>
    <name evidence="6" type="ORF">HW450_11935</name>
</gene>
<keyword evidence="1 2" id="KW-0663">Pyridoxal phosphate</keyword>
<dbReference type="EMBL" id="CP059833">
    <property type="protein sequence ID" value="QMV85025.1"/>
    <property type="molecule type" value="Genomic_DNA"/>
</dbReference>
<dbReference type="InterPro" id="IPR011078">
    <property type="entry name" value="PyrdxlP_homeostasis"/>
</dbReference>
<evidence type="ECO:0000259" key="5">
    <source>
        <dbReference type="Pfam" id="PF01168"/>
    </source>
</evidence>
<dbReference type="Pfam" id="PF01168">
    <property type="entry name" value="Ala_racemase_N"/>
    <property type="match status" value="1"/>
</dbReference>
<evidence type="ECO:0000313" key="6">
    <source>
        <dbReference type="EMBL" id="QMV85025.1"/>
    </source>
</evidence>
<dbReference type="PANTHER" id="PTHR10146:SF14">
    <property type="entry name" value="PYRIDOXAL PHOSPHATE HOMEOSTASIS PROTEIN"/>
    <property type="match status" value="1"/>
</dbReference>
<feature type="modified residue" description="N6-(pyridoxal phosphate)lysine" evidence="2 3">
    <location>
        <position position="39"/>
    </location>
</feature>
<accession>A0A7G5FEI4</accession>
<name>A0A7G5FEI4_9CORY</name>
<dbReference type="Gene3D" id="3.20.20.10">
    <property type="entry name" value="Alanine racemase"/>
    <property type="match status" value="1"/>
</dbReference>
<dbReference type="AlphaFoldDB" id="A0A7G5FEI4"/>
<dbReference type="NCBIfam" id="TIGR00044">
    <property type="entry name" value="YggS family pyridoxal phosphate-dependent enzyme"/>
    <property type="match status" value="1"/>
</dbReference>
<comment type="function">
    <text evidence="2">Pyridoxal 5'-phosphate (PLP)-binding protein, which is involved in PLP homeostasis.</text>
</comment>
<comment type="cofactor">
    <cofactor evidence="3">
        <name>pyridoxal 5'-phosphate</name>
        <dbReference type="ChEBI" id="CHEBI:597326"/>
    </cofactor>
</comment>
<reference evidence="6 7" key="1">
    <citation type="submission" date="2020-07" db="EMBL/GenBank/DDBJ databases">
        <title>non toxigenic Corynebacterium sp. nov from a clinical source.</title>
        <authorList>
            <person name="Bernier A.-M."/>
            <person name="Bernard K."/>
        </authorList>
    </citation>
    <scope>NUCLEOTIDE SEQUENCE [LARGE SCALE GENOMIC DNA]</scope>
    <source>
        <strain evidence="7">NML 93-0612</strain>
    </source>
</reference>